<dbReference type="InterPro" id="IPR002861">
    <property type="entry name" value="Reeler_dom"/>
</dbReference>
<dbReference type="AlphaFoldDB" id="E9GIW5"/>
<dbReference type="PANTHER" id="PTHR45828:SF36">
    <property type="entry name" value="REELIN DOMAIN-CONTAINING PROTEIN"/>
    <property type="match status" value="1"/>
</dbReference>
<dbReference type="CDD" id="cd08544">
    <property type="entry name" value="Reeler"/>
    <property type="match status" value="1"/>
</dbReference>
<dbReference type="eggNOG" id="KOG4293">
    <property type="taxonomic scope" value="Eukaryota"/>
</dbReference>
<evidence type="ECO:0000313" key="5">
    <source>
        <dbReference type="Proteomes" id="UP000000305"/>
    </source>
</evidence>
<keyword evidence="2" id="KW-0732">Signal</keyword>
<sequence length="256" mass="27166">MESKRSFPFVAGCLVLLVIGCCRISVDATPSGAPPEACATMTPQHGVDWQRKDCPFEIIVEKSTIYVGESLKIQLGIKSGLEANDPFSRGFKGFMIMTFDATGQNTEPIGIFDGTTPNSEIQTMDCPTPSKGPNYRAPKSGVTHTNNGFKKSVEVLWTPPADLIGPIIISATFVHEKSIIWVKETSSPVQIVPDPGTTPTVPTTTTEATTSVSTTTTEATTTIPTTTTPKPTTQGAASSVAGWTLLLGVVTLSFLL</sequence>
<dbReference type="InterPro" id="IPR051237">
    <property type="entry name" value="Ferric-chelate_Red/DefProt"/>
</dbReference>
<dbReference type="PROSITE" id="PS51257">
    <property type="entry name" value="PROKAR_LIPOPROTEIN"/>
    <property type="match status" value="1"/>
</dbReference>
<dbReference type="EMBL" id="GL732547">
    <property type="protein sequence ID" value="EFX80580.1"/>
    <property type="molecule type" value="Genomic_DNA"/>
</dbReference>
<feature type="chain" id="PRO_5003237096" description="Reelin domain-containing protein" evidence="2">
    <location>
        <begin position="29"/>
        <end position="256"/>
    </location>
</feature>
<feature type="compositionally biased region" description="Low complexity" evidence="1">
    <location>
        <begin position="197"/>
        <end position="233"/>
    </location>
</feature>
<dbReference type="GO" id="GO:0016020">
    <property type="term" value="C:membrane"/>
    <property type="evidence" value="ECO:0000318"/>
    <property type="project" value="GO_Central"/>
</dbReference>
<proteinExistence type="predicted"/>
<dbReference type="PhylomeDB" id="E9GIW5"/>
<feature type="domain" description="Reelin" evidence="3">
    <location>
        <begin position="19"/>
        <end position="207"/>
    </location>
</feature>
<dbReference type="InterPro" id="IPR042307">
    <property type="entry name" value="Reeler_sf"/>
</dbReference>
<dbReference type="HOGENOM" id="CLU_091827_0_0_1"/>
<dbReference type="OrthoDB" id="6382110at2759"/>
<feature type="region of interest" description="Disordered" evidence="1">
    <location>
        <begin position="191"/>
        <end position="235"/>
    </location>
</feature>
<dbReference type="KEGG" id="dpx:DAPPUDRAFT_243466"/>
<dbReference type="InParanoid" id="E9GIW5"/>
<reference evidence="4 5" key="1">
    <citation type="journal article" date="2011" name="Science">
        <title>The ecoresponsive genome of Daphnia pulex.</title>
        <authorList>
            <person name="Colbourne J.K."/>
            <person name="Pfrender M.E."/>
            <person name="Gilbert D."/>
            <person name="Thomas W.K."/>
            <person name="Tucker A."/>
            <person name="Oakley T.H."/>
            <person name="Tokishita S."/>
            <person name="Aerts A."/>
            <person name="Arnold G.J."/>
            <person name="Basu M.K."/>
            <person name="Bauer D.J."/>
            <person name="Caceres C.E."/>
            <person name="Carmel L."/>
            <person name="Casola C."/>
            <person name="Choi J.H."/>
            <person name="Detter J.C."/>
            <person name="Dong Q."/>
            <person name="Dusheyko S."/>
            <person name="Eads B.D."/>
            <person name="Frohlich T."/>
            <person name="Geiler-Samerotte K.A."/>
            <person name="Gerlach D."/>
            <person name="Hatcher P."/>
            <person name="Jogdeo S."/>
            <person name="Krijgsveld J."/>
            <person name="Kriventseva E.V."/>
            <person name="Kultz D."/>
            <person name="Laforsch C."/>
            <person name="Lindquist E."/>
            <person name="Lopez J."/>
            <person name="Manak J.R."/>
            <person name="Muller J."/>
            <person name="Pangilinan J."/>
            <person name="Patwardhan R.P."/>
            <person name="Pitluck S."/>
            <person name="Pritham E.J."/>
            <person name="Rechtsteiner A."/>
            <person name="Rho M."/>
            <person name="Rogozin I.B."/>
            <person name="Sakarya O."/>
            <person name="Salamov A."/>
            <person name="Schaack S."/>
            <person name="Shapiro H."/>
            <person name="Shiga Y."/>
            <person name="Skalitzky C."/>
            <person name="Smith Z."/>
            <person name="Souvorov A."/>
            <person name="Sung W."/>
            <person name="Tang Z."/>
            <person name="Tsuchiya D."/>
            <person name="Tu H."/>
            <person name="Vos H."/>
            <person name="Wang M."/>
            <person name="Wolf Y.I."/>
            <person name="Yamagata H."/>
            <person name="Yamada T."/>
            <person name="Ye Y."/>
            <person name="Shaw J.R."/>
            <person name="Andrews J."/>
            <person name="Crease T.J."/>
            <person name="Tang H."/>
            <person name="Lucas S.M."/>
            <person name="Robertson H.M."/>
            <person name="Bork P."/>
            <person name="Koonin E.V."/>
            <person name="Zdobnov E.M."/>
            <person name="Grigoriev I.V."/>
            <person name="Lynch M."/>
            <person name="Boore J.L."/>
        </authorList>
    </citation>
    <scope>NUCLEOTIDE SEQUENCE [LARGE SCALE GENOMIC DNA]</scope>
</reference>
<dbReference type="Gene3D" id="2.60.40.4060">
    <property type="entry name" value="Reeler domain"/>
    <property type="match status" value="1"/>
</dbReference>
<name>E9GIW5_DAPPU</name>
<feature type="signal peptide" evidence="2">
    <location>
        <begin position="1"/>
        <end position="28"/>
    </location>
</feature>
<dbReference type="PANTHER" id="PTHR45828">
    <property type="entry name" value="CYTOCHROME B561/FERRIC REDUCTASE TRANSMEMBRANE"/>
    <property type="match status" value="1"/>
</dbReference>
<organism evidence="4 5">
    <name type="scientific">Daphnia pulex</name>
    <name type="common">Water flea</name>
    <dbReference type="NCBI Taxonomy" id="6669"/>
    <lineage>
        <taxon>Eukaryota</taxon>
        <taxon>Metazoa</taxon>
        <taxon>Ecdysozoa</taxon>
        <taxon>Arthropoda</taxon>
        <taxon>Crustacea</taxon>
        <taxon>Branchiopoda</taxon>
        <taxon>Diplostraca</taxon>
        <taxon>Cladocera</taxon>
        <taxon>Anomopoda</taxon>
        <taxon>Daphniidae</taxon>
        <taxon>Daphnia</taxon>
    </lineage>
</organism>
<gene>
    <name evidence="4" type="ORF">DAPPUDRAFT_243466</name>
</gene>
<dbReference type="Pfam" id="PF02014">
    <property type="entry name" value="Reeler"/>
    <property type="match status" value="1"/>
</dbReference>
<evidence type="ECO:0000313" key="4">
    <source>
        <dbReference type="EMBL" id="EFX80580.1"/>
    </source>
</evidence>
<evidence type="ECO:0000256" key="1">
    <source>
        <dbReference type="SAM" id="MobiDB-lite"/>
    </source>
</evidence>
<evidence type="ECO:0000256" key="2">
    <source>
        <dbReference type="SAM" id="SignalP"/>
    </source>
</evidence>
<protein>
    <recommendedName>
        <fullName evidence="3">Reelin domain-containing protein</fullName>
    </recommendedName>
</protein>
<dbReference type="PROSITE" id="PS51019">
    <property type="entry name" value="REELIN"/>
    <property type="match status" value="1"/>
</dbReference>
<accession>E9GIW5</accession>
<dbReference type="Proteomes" id="UP000000305">
    <property type="component" value="Unassembled WGS sequence"/>
</dbReference>
<evidence type="ECO:0000259" key="3">
    <source>
        <dbReference type="PROSITE" id="PS51019"/>
    </source>
</evidence>
<keyword evidence="5" id="KW-1185">Reference proteome</keyword>